<dbReference type="EMBL" id="CYYM01000001">
    <property type="protein sequence ID" value="CUN45958.1"/>
    <property type="molecule type" value="Genomic_DNA"/>
</dbReference>
<protein>
    <submittedName>
        <fullName evidence="1">Uncharacterized protein</fullName>
    </submittedName>
</protein>
<proteinExistence type="predicted"/>
<evidence type="ECO:0000313" key="2">
    <source>
        <dbReference type="Proteomes" id="UP000095380"/>
    </source>
</evidence>
<evidence type="ECO:0000313" key="1">
    <source>
        <dbReference type="EMBL" id="CUN45958.1"/>
    </source>
</evidence>
<dbReference type="Proteomes" id="UP000095380">
    <property type="component" value="Unassembled WGS sequence"/>
</dbReference>
<reference evidence="1 2" key="1">
    <citation type="submission" date="2015-09" db="EMBL/GenBank/DDBJ databases">
        <authorList>
            <consortium name="Pathogen Informatics"/>
        </authorList>
    </citation>
    <scope>NUCLEOTIDE SEQUENCE [LARGE SCALE GENOMIC DNA]</scope>
    <source>
        <strain evidence="1 2">2789STDY5608851</strain>
    </source>
</reference>
<accession>A0A173X6B7</accession>
<organism evidence="1 2">
    <name type="scientific">Dorea longicatena</name>
    <dbReference type="NCBI Taxonomy" id="88431"/>
    <lineage>
        <taxon>Bacteria</taxon>
        <taxon>Bacillati</taxon>
        <taxon>Bacillota</taxon>
        <taxon>Clostridia</taxon>
        <taxon>Lachnospirales</taxon>
        <taxon>Lachnospiraceae</taxon>
        <taxon>Dorea</taxon>
    </lineage>
</organism>
<sequence length="59" mass="7014">MQFNPKYASKYNKEQGTTKILQNGKVNFKAHEITISKPIKMQKNYESKVERIQLRKWNG</sequence>
<dbReference type="RefSeq" id="WP_055193560.1">
    <property type="nucleotide sequence ID" value="NZ_CYYM01000001.1"/>
</dbReference>
<name>A0A173X6B7_9FIRM</name>
<gene>
    <name evidence="1" type="ORF">ERS852408_00366</name>
</gene>
<dbReference type="AlphaFoldDB" id="A0A173X6B7"/>